<dbReference type="Proteomes" id="UP001221142">
    <property type="component" value="Unassembled WGS sequence"/>
</dbReference>
<dbReference type="EMBL" id="JARKIF010000003">
    <property type="protein sequence ID" value="KAJ7643909.1"/>
    <property type="molecule type" value="Genomic_DNA"/>
</dbReference>
<feature type="chain" id="PRO_5042281082" evidence="1">
    <location>
        <begin position="21"/>
        <end position="148"/>
    </location>
</feature>
<name>A0AAD7FWX8_9AGAR</name>
<keyword evidence="3" id="KW-1185">Reference proteome</keyword>
<organism evidence="2 3">
    <name type="scientific">Roridomyces roridus</name>
    <dbReference type="NCBI Taxonomy" id="1738132"/>
    <lineage>
        <taxon>Eukaryota</taxon>
        <taxon>Fungi</taxon>
        <taxon>Dikarya</taxon>
        <taxon>Basidiomycota</taxon>
        <taxon>Agaricomycotina</taxon>
        <taxon>Agaricomycetes</taxon>
        <taxon>Agaricomycetidae</taxon>
        <taxon>Agaricales</taxon>
        <taxon>Marasmiineae</taxon>
        <taxon>Mycenaceae</taxon>
        <taxon>Roridomyces</taxon>
    </lineage>
</organism>
<comment type="caution">
    <text evidence="2">The sequence shown here is derived from an EMBL/GenBank/DDBJ whole genome shotgun (WGS) entry which is preliminary data.</text>
</comment>
<keyword evidence="1" id="KW-0732">Signal</keyword>
<feature type="signal peptide" evidence="1">
    <location>
        <begin position="1"/>
        <end position="20"/>
    </location>
</feature>
<evidence type="ECO:0000313" key="3">
    <source>
        <dbReference type="Proteomes" id="UP001221142"/>
    </source>
</evidence>
<evidence type="ECO:0000313" key="2">
    <source>
        <dbReference type="EMBL" id="KAJ7643909.1"/>
    </source>
</evidence>
<protein>
    <submittedName>
        <fullName evidence="2">Uncharacterized protein</fullName>
    </submittedName>
</protein>
<gene>
    <name evidence="2" type="ORF">FB45DRAFT_1114379</name>
</gene>
<sequence length="148" mass="15795">MKFISTILALSCLYIATVWGQATHIALPAANSKVRLGHKFVVQIVRPNSIEGSIEVGIAIGLLTCPTSQEATCPPPSAQLGNVLYTGSFTPAFHEMGRFYQNITVTAPAEEDFFPVGRAQLAVARLHLLGGGPSPILELNSVLVHMVN</sequence>
<accession>A0AAD7FWX8</accession>
<dbReference type="AlphaFoldDB" id="A0AAD7FWX8"/>
<dbReference type="InterPro" id="IPR045469">
    <property type="entry name" value="Nis1"/>
</dbReference>
<reference evidence="2" key="1">
    <citation type="submission" date="2023-03" db="EMBL/GenBank/DDBJ databases">
        <title>Massive genome expansion in bonnet fungi (Mycena s.s.) driven by repeated elements and novel gene families across ecological guilds.</title>
        <authorList>
            <consortium name="Lawrence Berkeley National Laboratory"/>
            <person name="Harder C.B."/>
            <person name="Miyauchi S."/>
            <person name="Viragh M."/>
            <person name="Kuo A."/>
            <person name="Thoen E."/>
            <person name="Andreopoulos B."/>
            <person name="Lu D."/>
            <person name="Skrede I."/>
            <person name="Drula E."/>
            <person name="Henrissat B."/>
            <person name="Morin E."/>
            <person name="Kohler A."/>
            <person name="Barry K."/>
            <person name="LaButti K."/>
            <person name="Morin E."/>
            <person name="Salamov A."/>
            <person name="Lipzen A."/>
            <person name="Mereny Z."/>
            <person name="Hegedus B."/>
            <person name="Baldrian P."/>
            <person name="Stursova M."/>
            <person name="Weitz H."/>
            <person name="Taylor A."/>
            <person name="Grigoriev I.V."/>
            <person name="Nagy L.G."/>
            <person name="Martin F."/>
            <person name="Kauserud H."/>
        </authorList>
    </citation>
    <scope>NUCLEOTIDE SEQUENCE</scope>
    <source>
        <strain evidence="2">9284</strain>
    </source>
</reference>
<proteinExistence type="predicted"/>
<evidence type="ECO:0000256" key="1">
    <source>
        <dbReference type="SAM" id="SignalP"/>
    </source>
</evidence>
<dbReference type="Pfam" id="PF19271">
    <property type="entry name" value="Nis1"/>
    <property type="match status" value="1"/>
</dbReference>